<protein>
    <recommendedName>
        <fullName evidence="5">OmpH family outer membrane protein</fullName>
    </recommendedName>
</protein>
<proteinExistence type="predicted"/>
<accession>A0A4P6P6F0</accession>
<feature type="coiled-coil region" evidence="1">
    <location>
        <begin position="64"/>
        <end position="105"/>
    </location>
</feature>
<feature type="signal peptide" evidence="2">
    <location>
        <begin position="1"/>
        <end position="29"/>
    </location>
</feature>
<keyword evidence="1" id="KW-0175">Coiled coil</keyword>
<dbReference type="EMBL" id="CP034759">
    <property type="protein sequence ID" value="QBG37296.1"/>
    <property type="molecule type" value="Genomic_DNA"/>
</dbReference>
<dbReference type="KEGG" id="lsd:EMK97_16905"/>
<sequence length="183" mass="20674">MRTIISKSNLTMSLIAASVITMTATAVNAATEAKQEYKIFVYQDCQKVDEIPMNEAQITAYQKLNGLESTMRELEIPVDEMEEELASYEQEFEQLSDKIVEESEGAITVNKAMIKQHEKIAQKMQAVVSAYQKDLGLLEKQANVIQAAAHQFEQAIKPSIKQYQNQHITINIGTHEPDWQCHA</sequence>
<keyword evidence="4" id="KW-1185">Reference proteome</keyword>
<evidence type="ECO:0000313" key="3">
    <source>
        <dbReference type="EMBL" id="QBG37296.1"/>
    </source>
</evidence>
<dbReference type="AlphaFoldDB" id="A0A4P6P6F0"/>
<organism evidence="3 4">
    <name type="scientific">Litorilituus sediminis</name>
    <dbReference type="NCBI Taxonomy" id="718192"/>
    <lineage>
        <taxon>Bacteria</taxon>
        <taxon>Pseudomonadati</taxon>
        <taxon>Pseudomonadota</taxon>
        <taxon>Gammaproteobacteria</taxon>
        <taxon>Alteromonadales</taxon>
        <taxon>Colwelliaceae</taxon>
        <taxon>Litorilituus</taxon>
    </lineage>
</organism>
<dbReference type="RefSeq" id="WP_130603962.1">
    <property type="nucleotide sequence ID" value="NZ_CP034759.1"/>
</dbReference>
<reference evidence="3 4" key="1">
    <citation type="submission" date="2018-12" db="EMBL/GenBank/DDBJ databases">
        <title>Complete genome of Litorilituus sediminis.</title>
        <authorList>
            <person name="Liu A."/>
            <person name="Rong J."/>
        </authorList>
    </citation>
    <scope>NUCLEOTIDE SEQUENCE [LARGE SCALE GENOMIC DNA]</scope>
    <source>
        <strain evidence="3 4">JCM 17549</strain>
    </source>
</reference>
<dbReference type="OrthoDB" id="9770036at2"/>
<keyword evidence="2" id="KW-0732">Signal</keyword>
<feature type="chain" id="PRO_5020231692" description="OmpH family outer membrane protein" evidence="2">
    <location>
        <begin position="30"/>
        <end position="183"/>
    </location>
</feature>
<name>A0A4P6P6F0_9GAMM</name>
<dbReference type="Proteomes" id="UP000290244">
    <property type="component" value="Chromosome"/>
</dbReference>
<evidence type="ECO:0000256" key="1">
    <source>
        <dbReference type="SAM" id="Coils"/>
    </source>
</evidence>
<gene>
    <name evidence="3" type="ORF">EMK97_16905</name>
</gene>
<evidence type="ECO:0008006" key="5">
    <source>
        <dbReference type="Google" id="ProtNLM"/>
    </source>
</evidence>
<evidence type="ECO:0000256" key="2">
    <source>
        <dbReference type="SAM" id="SignalP"/>
    </source>
</evidence>
<evidence type="ECO:0000313" key="4">
    <source>
        <dbReference type="Proteomes" id="UP000290244"/>
    </source>
</evidence>